<keyword evidence="10" id="KW-1133">Transmembrane helix</keyword>
<dbReference type="InterPro" id="IPR001128">
    <property type="entry name" value="Cyt_P450"/>
</dbReference>
<dbReference type="EMBL" id="AACS02000010">
    <property type="protein sequence ID" value="EAU87714.2"/>
    <property type="molecule type" value="Genomic_DNA"/>
</dbReference>
<dbReference type="HOGENOM" id="CLU_001570_2_0_1"/>
<dbReference type="InterPro" id="IPR036396">
    <property type="entry name" value="Cyt_P450_sf"/>
</dbReference>
<evidence type="ECO:0000313" key="11">
    <source>
        <dbReference type="EMBL" id="EAU87714.2"/>
    </source>
</evidence>
<dbReference type="RefSeq" id="XP_001834119.2">
    <property type="nucleotide sequence ID" value="XM_001834067.2"/>
</dbReference>
<dbReference type="Gene3D" id="1.10.630.10">
    <property type="entry name" value="Cytochrome P450"/>
    <property type="match status" value="1"/>
</dbReference>
<evidence type="ECO:0000256" key="8">
    <source>
        <dbReference type="ARBA" id="ARBA00023033"/>
    </source>
</evidence>
<dbReference type="GO" id="GO:0020037">
    <property type="term" value="F:heme binding"/>
    <property type="evidence" value="ECO:0007669"/>
    <property type="project" value="InterPro"/>
</dbReference>
<dbReference type="GO" id="GO:0004497">
    <property type="term" value="F:monooxygenase activity"/>
    <property type="evidence" value="ECO:0007669"/>
    <property type="project" value="UniProtKB-KW"/>
</dbReference>
<evidence type="ECO:0000256" key="3">
    <source>
        <dbReference type="ARBA" id="ARBA00010617"/>
    </source>
</evidence>
<evidence type="ECO:0000256" key="5">
    <source>
        <dbReference type="ARBA" id="ARBA00022723"/>
    </source>
</evidence>
<feature type="region of interest" description="Disordered" evidence="9">
    <location>
        <begin position="310"/>
        <end position="330"/>
    </location>
</feature>
<evidence type="ECO:0000256" key="1">
    <source>
        <dbReference type="ARBA" id="ARBA00001971"/>
    </source>
</evidence>
<dbReference type="OrthoDB" id="2789670at2759"/>
<dbReference type="PRINTS" id="PR00463">
    <property type="entry name" value="EP450I"/>
</dbReference>
<protein>
    <submittedName>
        <fullName evidence="11">Cytochrome P450</fullName>
    </submittedName>
</protein>
<dbReference type="GeneID" id="6010624"/>
<evidence type="ECO:0000256" key="10">
    <source>
        <dbReference type="SAM" id="Phobius"/>
    </source>
</evidence>
<name>A8NJ10_COPC7</name>
<dbReference type="PANTHER" id="PTHR46300">
    <property type="entry name" value="P450, PUTATIVE (EUROFUNG)-RELATED-RELATED"/>
    <property type="match status" value="1"/>
</dbReference>
<evidence type="ECO:0000256" key="9">
    <source>
        <dbReference type="SAM" id="MobiDB-lite"/>
    </source>
</evidence>
<keyword evidence="10" id="KW-0812">Transmembrane</keyword>
<dbReference type="InterPro" id="IPR002401">
    <property type="entry name" value="Cyt_P450_E_grp-I"/>
</dbReference>
<comment type="caution">
    <text evidence="11">The sequence shown here is derived from an EMBL/GenBank/DDBJ whole genome shotgun (WGS) entry which is preliminary data.</text>
</comment>
<dbReference type="GO" id="GO:0005506">
    <property type="term" value="F:iron ion binding"/>
    <property type="evidence" value="ECO:0007669"/>
    <property type="project" value="InterPro"/>
</dbReference>
<dbReference type="SUPFAM" id="SSF48264">
    <property type="entry name" value="Cytochrome P450"/>
    <property type="match status" value="1"/>
</dbReference>
<dbReference type="InParanoid" id="A8NJ10"/>
<comment type="similarity">
    <text evidence="3">Belongs to the cytochrome P450 family.</text>
</comment>
<accession>A8NJ10</accession>
<dbReference type="Proteomes" id="UP000001861">
    <property type="component" value="Unassembled WGS sequence"/>
</dbReference>
<keyword evidence="10" id="KW-0472">Membrane</keyword>
<evidence type="ECO:0000256" key="6">
    <source>
        <dbReference type="ARBA" id="ARBA00023002"/>
    </source>
</evidence>
<evidence type="ECO:0000256" key="4">
    <source>
        <dbReference type="ARBA" id="ARBA00022617"/>
    </source>
</evidence>
<dbReference type="InterPro" id="IPR050364">
    <property type="entry name" value="Cytochrome_P450_fung"/>
</dbReference>
<feature type="compositionally biased region" description="Basic and acidic residues" evidence="9">
    <location>
        <begin position="315"/>
        <end position="325"/>
    </location>
</feature>
<organism evidence="11 12">
    <name type="scientific">Coprinopsis cinerea (strain Okayama-7 / 130 / ATCC MYA-4618 / FGSC 9003)</name>
    <name type="common">Inky cap fungus</name>
    <name type="synonym">Hormographiella aspergillata</name>
    <dbReference type="NCBI Taxonomy" id="240176"/>
    <lineage>
        <taxon>Eukaryota</taxon>
        <taxon>Fungi</taxon>
        <taxon>Dikarya</taxon>
        <taxon>Basidiomycota</taxon>
        <taxon>Agaricomycotina</taxon>
        <taxon>Agaricomycetes</taxon>
        <taxon>Agaricomycetidae</taxon>
        <taxon>Agaricales</taxon>
        <taxon>Agaricineae</taxon>
        <taxon>Psathyrellaceae</taxon>
        <taxon>Coprinopsis</taxon>
    </lineage>
</organism>
<keyword evidence="4" id="KW-0349">Heme</keyword>
<evidence type="ECO:0000256" key="2">
    <source>
        <dbReference type="ARBA" id="ARBA00005179"/>
    </source>
</evidence>
<dbReference type="PANTHER" id="PTHR46300:SF7">
    <property type="entry name" value="P450, PUTATIVE (EUROFUNG)-RELATED"/>
    <property type="match status" value="1"/>
</dbReference>
<gene>
    <name evidence="11" type="ORF">CC1G_08750</name>
</gene>
<sequence>MDQAVSTSSLLCACAAYILTLLVVERVRRSSRPPTPPGPKGYPIVGNILDVPSERIWEGYHKLAKRYGDMVYLEAFGQPILVLSSFKRVNDLFEKRSNIYSDRPHSTMINELMNFKGFLGLIPYGSWWKRHRRAFQQSAKPFDLPKHHPLMVKYCGKFLKDVLANPEGWSDSVRQVFSGMTVELTYGVETDSPDDPFVRDIVEVAEGFSMAALPGRWLVDTFPSLKYVPSWLPGAGFKRFAEHFKVLHERSRNESFDHVLRAMKNGTSVPCMVTSLVNAFPHPDDPRRGEEEEIARNIAAVTHAGRYFSAQGHGEPQRHSSERIRQPPAGTDTTLGSALTFYLLMALHPDIQRNAQEELDQVVGPRRLPDFEDRDKLVYCNAVLKELMRYHQDDIYDGYFIPKGTIVMANSWHILHDQELYEDPWSFKPERYIKDGKIDTAVLDASSATFGFGRRDTH</sequence>
<dbReference type="GO" id="GO:0016705">
    <property type="term" value="F:oxidoreductase activity, acting on paired donors, with incorporation or reduction of molecular oxygen"/>
    <property type="evidence" value="ECO:0007669"/>
    <property type="project" value="InterPro"/>
</dbReference>
<evidence type="ECO:0000313" key="12">
    <source>
        <dbReference type="Proteomes" id="UP000001861"/>
    </source>
</evidence>
<keyword evidence="7" id="KW-0408">Iron</keyword>
<dbReference type="CDD" id="cd11065">
    <property type="entry name" value="CYP64-like"/>
    <property type="match status" value="1"/>
</dbReference>
<dbReference type="Pfam" id="PF00067">
    <property type="entry name" value="p450"/>
    <property type="match status" value="2"/>
</dbReference>
<evidence type="ECO:0000256" key="7">
    <source>
        <dbReference type="ARBA" id="ARBA00023004"/>
    </source>
</evidence>
<proteinExistence type="inferred from homology"/>
<dbReference type="AlphaFoldDB" id="A8NJ10"/>
<dbReference type="VEuPathDB" id="FungiDB:CC1G_08750"/>
<reference evidence="11 12" key="1">
    <citation type="journal article" date="2010" name="Proc. Natl. Acad. Sci. U.S.A.">
        <title>Insights into evolution of multicellular fungi from the assembled chromosomes of the mushroom Coprinopsis cinerea (Coprinus cinereus).</title>
        <authorList>
            <person name="Stajich J.E."/>
            <person name="Wilke S.K."/>
            <person name="Ahren D."/>
            <person name="Au C.H."/>
            <person name="Birren B.W."/>
            <person name="Borodovsky M."/>
            <person name="Burns C."/>
            <person name="Canback B."/>
            <person name="Casselton L.A."/>
            <person name="Cheng C.K."/>
            <person name="Deng J."/>
            <person name="Dietrich F.S."/>
            <person name="Fargo D.C."/>
            <person name="Farman M.L."/>
            <person name="Gathman A.C."/>
            <person name="Goldberg J."/>
            <person name="Guigo R."/>
            <person name="Hoegger P.J."/>
            <person name="Hooker J.B."/>
            <person name="Huggins A."/>
            <person name="James T.Y."/>
            <person name="Kamada T."/>
            <person name="Kilaru S."/>
            <person name="Kodira C."/>
            <person name="Kues U."/>
            <person name="Kupfer D."/>
            <person name="Kwan H.S."/>
            <person name="Lomsadze A."/>
            <person name="Li W."/>
            <person name="Lilly W.W."/>
            <person name="Ma L.J."/>
            <person name="Mackey A.J."/>
            <person name="Manning G."/>
            <person name="Martin F."/>
            <person name="Muraguchi H."/>
            <person name="Natvig D.O."/>
            <person name="Palmerini H."/>
            <person name="Ramesh M.A."/>
            <person name="Rehmeyer C.J."/>
            <person name="Roe B.A."/>
            <person name="Shenoy N."/>
            <person name="Stanke M."/>
            <person name="Ter-Hovhannisyan V."/>
            <person name="Tunlid A."/>
            <person name="Velagapudi R."/>
            <person name="Vision T.J."/>
            <person name="Zeng Q."/>
            <person name="Zolan M.E."/>
            <person name="Pukkila P.J."/>
        </authorList>
    </citation>
    <scope>NUCLEOTIDE SEQUENCE [LARGE SCALE GENOMIC DNA]</scope>
    <source>
        <strain evidence="12">Okayama-7 / 130 / ATCC MYA-4618 / FGSC 9003</strain>
    </source>
</reference>
<keyword evidence="8" id="KW-0503">Monooxygenase</keyword>
<feature type="transmembrane region" description="Helical" evidence="10">
    <location>
        <begin position="6"/>
        <end position="24"/>
    </location>
</feature>
<dbReference type="OMA" id="PMAMEWA"/>
<keyword evidence="5" id="KW-0479">Metal-binding</keyword>
<comment type="cofactor">
    <cofactor evidence="1">
        <name>heme</name>
        <dbReference type="ChEBI" id="CHEBI:30413"/>
    </cofactor>
</comment>
<keyword evidence="6" id="KW-0560">Oxidoreductase</keyword>
<comment type="pathway">
    <text evidence="2">Secondary metabolite biosynthesis.</text>
</comment>
<dbReference type="KEGG" id="cci:CC1G_08750"/>
<dbReference type="eggNOG" id="KOG0156">
    <property type="taxonomic scope" value="Eukaryota"/>
</dbReference>
<keyword evidence="12" id="KW-1185">Reference proteome</keyword>